<dbReference type="GO" id="GO:0035438">
    <property type="term" value="F:cyclic-di-GMP binding"/>
    <property type="evidence" value="ECO:0007669"/>
    <property type="project" value="InterPro"/>
</dbReference>
<reference evidence="2" key="2">
    <citation type="submission" date="2023-03" db="EMBL/GenBank/DDBJ databases">
        <authorList>
            <person name="Zhang Z."/>
        </authorList>
    </citation>
    <scope>NUCLEOTIDE SEQUENCE</scope>
    <source>
        <strain evidence="2">DSA</strain>
    </source>
</reference>
<keyword evidence="3" id="KW-1185">Reference proteome</keyword>
<accession>A0AAW7ZLM2</accession>
<evidence type="ECO:0000313" key="3">
    <source>
        <dbReference type="Proteomes" id="UP001172911"/>
    </source>
</evidence>
<evidence type="ECO:0000259" key="1">
    <source>
        <dbReference type="Pfam" id="PF07238"/>
    </source>
</evidence>
<evidence type="ECO:0000313" key="2">
    <source>
        <dbReference type="EMBL" id="MDO7789000.1"/>
    </source>
</evidence>
<feature type="domain" description="PilZ" evidence="1">
    <location>
        <begin position="100"/>
        <end position="197"/>
    </location>
</feature>
<dbReference type="RefSeq" id="WP_304545437.1">
    <property type="nucleotide sequence ID" value="NZ_JARPTC010000030.1"/>
</dbReference>
<protein>
    <submittedName>
        <fullName evidence="2">PilZ domain-containing protein</fullName>
    </submittedName>
</protein>
<dbReference type="SUPFAM" id="SSF141371">
    <property type="entry name" value="PilZ domain-like"/>
    <property type="match status" value="1"/>
</dbReference>
<organism evidence="2 3">
    <name type="scientific">Desulforamulus aquiferis</name>
    <dbReference type="NCBI Taxonomy" id="1397668"/>
    <lineage>
        <taxon>Bacteria</taxon>
        <taxon>Bacillati</taxon>
        <taxon>Bacillota</taxon>
        <taxon>Clostridia</taxon>
        <taxon>Eubacteriales</taxon>
        <taxon>Peptococcaceae</taxon>
        <taxon>Desulforamulus</taxon>
    </lineage>
</organism>
<name>A0AAW7ZLM2_9FIRM</name>
<dbReference type="Proteomes" id="UP001172911">
    <property type="component" value="Unassembled WGS sequence"/>
</dbReference>
<proteinExistence type="predicted"/>
<comment type="caution">
    <text evidence="2">The sequence shown here is derived from an EMBL/GenBank/DDBJ whole genome shotgun (WGS) entry which is preliminary data.</text>
</comment>
<sequence length="239" mass="27510">MDKINGFELITSQREIFITAENQSTFCALVTEVEENLFWTNLPREEGQVMVLEENQPVTLGISLFRGYYSAESKVIALGDKPKGFYGFAMPDYFSISHEREFIRAEYASRIDFECGDRKVQTSLVNFSANGVMVYLVPQLEEIIKGNQWHPLYVKNNLLAEKAAVKLTWQKTKNNVKLAGFEFINLPNETKEELNKLAVKYTKESLKENYLMLEKDLERKTTGKTSSSLYTSLSNRNRK</sequence>
<dbReference type="AlphaFoldDB" id="A0AAW7ZLM2"/>
<dbReference type="Gene3D" id="2.40.10.220">
    <property type="entry name" value="predicted glycosyltransferase like domains"/>
    <property type="match status" value="1"/>
</dbReference>
<gene>
    <name evidence="2" type="ORF">P6N53_17460</name>
</gene>
<reference evidence="2" key="1">
    <citation type="journal article" date="2023" name="J. Hazard. Mater.">
        <title>Anaerobic biodegradation of pyrene and benzo[a]pyrene by a new sulfate-reducing Desulforamulus aquiferis strain DSA.</title>
        <authorList>
            <person name="Zhang Z."/>
            <person name="Sun J."/>
            <person name="Gong X."/>
            <person name="Wang C."/>
            <person name="Wang H."/>
        </authorList>
    </citation>
    <scope>NUCLEOTIDE SEQUENCE</scope>
    <source>
        <strain evidence="2">DSA</strain>
    </source>
</reference>
<dbReference type="EMBL" id="JARPTC010000030">
    <property type="protein sequence ID" value="MDO7789000.1"/>
    <property type="molecule type" value="Genomic_DNA"/>
</dbReference>
<dbReference type="InterPro" id="IPR009875">
    <property type="entry name" value="PilZ_domain"/>
</dbReference>
<dbReference type="Pfam" id="PF07238">
    <property type="entry name" value="PilZ"/>
    <property type="match status" value="1"/>
</dbReference>